<proteinExistence type="predicted"/>
<gene>
    <name evidence="1" type="ORF">ABW18_22135</name>
</gene>
<reference evidence="1 2" key="1">
    <citation type="submission" date="2015-05" db="EMBL/GenBank/DDBJ databases">
        <title>Draft genome sequence of the bacterium Gordonia jacobaea a new member of the Gordonia genus.</title>
        <authorList>
            <person name="Jimenez-Galisteo G."/>
            <person name="Dominguez A."/>
            <person name="Munoz E."/>
            <person name="Vinas M."/>
        </authorList>
    </citation>
    <scope>NUCLEOTIDE SEQUENCE [LARGE SCALE GENOMIC DNA]</scope>
    <source>
        <strain evidence="2">mv1</strain>
    </source>
</reference>
<accession>A0ABR5I709</accession>
<protein>
    <recommendedName>
        <fullName evidence="3">DUF3560 domain-containing protein</fullName>
    </recommendedName>
</protein>
<dbReference type="InterPro" id="IPR021944">
    <property type="entry name" value="DUF3560"/>
</dbReference>
<name>A0ABR5I709_9ACTN</name>
<evidence type="ECO:0000313" key="1">
    <source>
        <dbReference type="EMBL" id="KNA89216.1"/>
    </source>
</evidence>
<evidence type="ECO:0000313" key="2">
    <source>
        <dbReference type="Proteomes" id="UP000037247"/>
    </source>
</evidence>
<dbReference type="EMBL" id="LDTZ01000036">
    <property type="protein sequence ID" value="KNA89216.1"/>
    <property type="molecule type" value="Genomic_DNA"/>
</dbReference>
<evidence type="ECO:0008006" key="3">
    <source>
        <dbReference type="Google" id="ProtNLM"/>
    </source>
</evidence>
<dbReference type="RefSeq" id="WP_049701078.1">
    <property type="nucleotide sequence ID" value="NZ_LDTZ01000036.1"/>
</dbReference>
<comment type="caution">
    <text evidence="1">The sequence shown here is derived from an EMBL/GenBank/DDBJ whole genome shotgun (WGS) entry which is preliminary data.</text>
</comment>
<keyword evidence="2" id="KW-1185">Reference proteome</keyword>
<sequence>MADLTITHTHADGTLIDGTSKGDGTNALLKSAGWRWFRTLGTWGIPHSRDRQPNTHIIDRARAALEQAGHTVTLDIDNTHRDTATVEADRAQRQQDRADALDAKAARRHDQADTAWQRHHDATAALPPFGEPVHVGHHSERRHRNALDKAWNSIGTAVHAQNDADEAERRAHVASRTTEHRYNPVTVANRIDKLEAEQRADQRRLDGHTRTVANLPGGQKLTETTTAATGDYRQAITERMAQRADDIAYWRAVRADQIAAGHTGDYSRDTIAKGDQVKIRFHGWVPVVRANAKTVSVETPAPYGGRLIRRTIPYQEIQGHRPPHTDNNETP</sequence>
<dbReference type="Proteomes" id="UP000037247">
    <property type="component" value="Unassembled WGS sequence"/>
</dbReference>
<dbReference type="Pfam" id="PF12083">
    <property type="entry name" value="DUF3560"/>
    <property type="match status" value="1"/>
</dbReference>
<organism evidence="1 2">
    <name type="scientific">Gordonia jacobaea</name>
    <dbReference type="NCBI Taxonomy" id="122202"/>
    <lineage>
        <taxon>Bacteria</taxon>
        <taxon>Bacillati</taxon>
        <taxon>Actinomycetota</taxon>
        <taxon>Actinomycetes</taxon>
        <taxon>Mycobacteriales</taxon>
        <taxon>Gordoniaceae</taxon>
        <taxon>Gordonia</taxon>
    </lineage>
</organism>